<dbReference type="PROSITE" id="PS50110">
    <property type="entry name" value="RESPONSE_REGULATORY"/>
    <property type="match status" value="1"/>
</dbReference>
<dbReference type="GO" id="GO:0000160">
    <property type="term" value="P:phosphorelay signal transduction system"/>
    <property type="evidence" value="ECO:0007669"/>
    <property type="project" value="UniProtKB-KW"/>
</dbReference>
<feature type="domain" description="Response regulatory" evidence="5">
    <location>
        <begin position="4"/>
        <end position="122"/>
    </location>
</feature>
<dbReference type="Proteomes" id="UP000238823">
    <property type="component" value="Unassembled WGS sequence"/>
</dbReference>
<keyword evidence="2" id="KW-0902">Two-component regulatory system</keyword>
<evidence type="ECO:0000256" key="1">
    <source>
        <dbReference type="ARBA" id="ARBA00022553"/>
    </source>
</evidence>
<feature type="compositionally biased region" description="Pro residues" evidence="4">
    <location>
        <begin position="137"/>
        <end position="152"/>
    </location>
</feature>
<dbReference type="InterPro" id="IPR050595">
    <property type="entry name" value="Bact_response_regulator"/>
</dbReference>
<sequence>MPTKILAIDDSKTMRLAIKITFAAEDAKVTAVSKGSEAVARAKQMQADVVLIDHSLAPGEPSGFEVVQALKSNPATANIPVIMLIPAKGSIGEAEVAAAGADNYIGKPFDSQELIDKVASALGRGASKPAAAARPAARPPAAAPAARPPAARPPAAAKPARAPAAAPTPARAPAAAAAPAARVPAPASAPTSAPRSAPRSAPASTAPASPVSGAIPIAIPIPFTAANAPTSSMIERIKAAAGNSSAAAGLDPAAVRALLQLSQEIVEQVVWEVVPDLAEEIIKQKVQ</sequence>
<evidence type="ECO:0000256" key="4">
    <source>
        <dbReference type="SAM" id="MobiDB-lite"/>
    </source>
</evidence>
<organism evidence="6 7">
    <name type="scientific">Enhygromyxa salina</name>
    <dbReference type="NCBI Taxonomy" id="215803"/>
    <lineage>
        <taxon>Bacteria</taxon>
        <taxon>Pseudomonadati</taxon>
        <taxon>Myxococcota</taxon>
        <taxon>Polyangia</taxon>
        <taxon>Nannocystales</taxon>
        <taxon>Nannocystaceae</taxon>
        <taxon>Enhygromyxa</taxon>
    </lineage>
</organism>
<dbReference type="EMBL" id="PVNL01000006">
    <property type="protein sequence ID" value="PRQ09943.1"/>
    <property type="molecule type" value="Genomic_DNA"/>
</dbReference>
<evidence type="ECO:0000256" key="3">
    <source>
        <dbReference type="PROSITE-ProRule" id="PRU00169"/>
    </source>
</evidence>
<evidence type="ECO:0000313" key="6">
    <source>
        <dbReference type="EMBL" id="PRQ09943.1"/>
    </source>
</evidence>
<proteinExistence type="predicted"/>
<feature type="modified residue" description="4-aspartylphosphate" evidence="3">
    <location>
        <position position="53"/>
    </location>
</feature>
<dbReference type="PANTHER" id="PTHR44591:SF14">
    <property type="entry name" value="PROTEIN PILG"/>
    <property type="match status" value="1"/>
</dbReference>
<dbReference type="RefSeq" id="WP_106087422.1">
    <property type="nucleotide sequence ID" value="NZ_PVNL01000006.1"/>
</dbReference>
<dbReference type="Pfam" id="PF00072">
    <property type="entry name" value="Response_reg"/>
    <property type="match status" value="1"/>
</dbReference>
<dbReference type="PANTHER" id="PTHR44591">
    <property type="entry name" value="STRESS RESPONSE REGULATOR PROTEIN 1"/>
    <property type="match status" value="1"/>
</dbReference>
<protein>
    <submittedName>
        <fullName evidence="6">Transcriptional regulatory protein YycF</fullName>
    </submittedName>
</protein>
<dbReference type="OrthoDB" id="9780312at2"/>
<keyword evidence="1 3" id="KW-0597">Phosphoprotein</keyword>
<reference evidence="6 7" key="1">
    <citation type="submission" date="2018-03" db="EMBL/GenBank/DDBJ databases">
        <title>Draft Genome Sequences of the Obligatory Marine Myxobacteria Enhygromyxa salina SWB007.</title>
        <authorList>
            <person name="Poehlein A."/>
            <person name="Moghaddam J.A."/>
            <person name="Harms H."/>
            <person name="Alanjari M."/>
            <person name="Koenig G.M."/>
            <person name="Daniel R."/>
            <person name="Schaeberle T.F."/>
        </authorList>
    </citation>
    <scope>NUCLEOTIDE SEQUENCE [LARGE SCALE GENOMIC DNA]</scope>
    <source>
        <strain evidence="6 7">SWB007</strain>
    </source>
</reference>
<evidence type="ECO:0000256" key="2">
    <source>
        <dbReference type="ARBA" id="ARBA00023012"/>
    </source>
</evidence>
<feature type="region of interest" description="Disordered" evidence="4">
    <location>
        <begin position="129"/>
        <end position="209"/>
    </location>
</feature>
<gene>
    <name evidence="6" type="primary">yycF_1</name>
    <name evidence="6" type="ORF">ENSA7_03240</name>
</gene>
<feature type="compositionally biased region" description="Low complexity" evidence="4">
    <location>
        <begin position="153"/>
        <end position="209"/>
    </location>
</feature>
<dbReference type="InterPro" id="IPR001789">
    <property type="entry name" value="Sig_transdc_resp-reg_receiver"/>
</dbReference>
<dbReference type="SMART" id="SM00448">
    <property type="entry name" value="REC"/>
    <property type="match status" value="1"/>
</dbReference>
<dbReference type="Gene3D" id="3.40.50.2300">
    <property type="match status" value="1"/>
</dbReference>
<dbReference type="SUPFAM" id="SSF52172">
    <property type="entry name" value="CheY-like"/>
    <property type="match status" value="1"/>
</dbReference>
<evidence type="ECO:0000313" key="7">
    <source>
        <dbReference type="Proteomes" id="UP000238823"/>
    </source>
</evidence>
<name>A0A2S9YXX1_9BACT</name>
<dbReference type="AlphaFoldDB" id="A0A2S9YXX1"/>
<accession>A0A2S9YXX1</accession>
<comment type="caution">
    <text evidence="6">The sequence shown here is derived from an EMBL/GenBank/DDBJ whole genome shotgun (WGS) entry which is preliminary data.</text>
</comment>
<dbReference type="InterPro" id="IPR011006">
    <property type="entry name" value="CheY-like_superfamily"/>
</dbReference>
<evidence type="ECO:0000259" key="5">
    <source>
        <dbReference type="PROSITE" id="PS50110"/>
    </source>
</evidence>